<dbReference type="Proteomes" id="UP000198535">
    <property type="component" value="Unassembled WGS sequence"/>
</dbReference>
<reference evidence="5" key="1">
    <citation type="submission" date="2016-10" db="EMBL/GenBank/DDBJ databases">
        <authorList>
            <person name="Varghese N."/>
            <person name="Submissions S."/>
        </authorList>
    </citation>
    <scope>NUCLEOTIDE SEQUENCE [LARGE SCALE GENOMIC DNA]</scope>
    <source>
        <strain evidence="5">Mob M</strain>
    </source>
</reference>
<dbReference type="Pfam" id="PF02634">
    <property type="entry name" value="FdhD-NarQ"/>
    <property type="match status" value="1"/>
</dbReference>
<evidence type="ECO:0000313" key="5">
    <source>
        <dbReference type="Proteomes" id="UP000198535"/>
    </source>
</evidence>
<dbReference type="GO" id="GO:0005737">
    <property type="term" value="C:cytoplasm"/>
    <property type="evidence" value="ECO:0007669"/>
    <property type="project" value="UniProtKB-SubCell"/>
</dbReference>
<dbReference type="InterPro" id="IPR003786">
    <property type="entry name" value="FdhD"/>
</dbReference>
<comment type="subcellular location">
    <subcellularLocation>
        <location evidence="3">Cytoplasm</location>
    </subcellularLocation>
</comment>
<dbReference type="InterPro" id="IPR016193">
    <property type="entry name" value="Cytidine_deaminase-like"/>
</dbReference>
<dbReference type="GO" id="GO:0006777">
    <property type="term" value="P:Mo-molybdopterin cofactor biosynthetic process"/>
    <property type="evidence" value="ECO:0007669"/>
    <property type="project" value="UniProtKB-UniRule"/>
</dbReference>
<name>A0A1I4NSH8_9EURY</name>
<proteinExistence type="inferred from homology"/>
<dbReference type="OrthoDB" id="57189at2157"/>
<dbReference type="Gene3D" id="3.40.140.10">
    <property type="entry name" value="Cytidine Deaminase, domain 2"/>
    <property type="match status" value="1"/>
</dbReference>
<dbReference type="PIRSF" id="PIRSF015626">
    <property type="entry name" value="FdhD"/>
    <property type="match status" value="1"/>
</dbReference>
<evidence type="ECO:0000256" key="1">
    <source>
        <dbReference type="ARBA" id="ARBA00022490"/>
    </source>
</evidence>
<dbReference type="SUPFAM" id="SSF53927">
    <property type="entry name" value="Cytidine deaminase-like"/>
    <property type="match status" value="1"/>
</dbReference>
<keyword evidence="1 3" id="KW-0963">Cytoplasm</keyword>
<dbReference type="AlphaFoldDB" id="A0A1I4NSH8"/>
<dbReference type="Gene3D" id="3.10.20.10">
    <property type="match status" value="1"/>
</dbReference>
<dbReference type="EMBL" id="FOUJ01000001">
    <property type="protein sequence ID" value="SFM18396.1"/>
    <property type="molecule type" value="Genomic_DNA"/>
</dbReference>
<dbReference type="PANTHER" id="PTHR30592">
    <property type="entry name" value="FORMATE DEHYDROGENASE"/>
    <property type="match status" value="1"/>
</dbReference>
<comment type="similarity">
    <text evidence="3">Belongs to the FdhD family.</text>
</comment>
<evidence type="ECO:0000256" key="2">
    <source>
        <dbReference type="ARBA" id="ARBA00023150"/>
    </source>
</evidence>
<dbReference type="HAMAP" id="MF_00187">
    <property type="entry name" value="FdhD"/>
    <property type="match status" value="1"/>
</dbReference>
<comment type="function">
    <text evidence="3">Required for formate dehydrogenase (FDH) activity. Acts as a sulfur carrier protein that transfers sulfur from IscS to the molybdenum cofactor prior to its insertion into FDH.</text>
</comment>
<dbReference type="GO" id="GO:0016783">
    <property type="term" value="F:sulfurtransferase activity"/>
    <property type="evidence" value="ECO:0007669"/>
    <property type="project" value="InterPro"/>
</dbReference>
<keyword evidence="5" id="KW-1185">Reference proteome</keyword>
<organism evidence="4 5">
    <name type="scientific">Methanolobus profundi</name>
    <dbReference type="NCBI Taxonomy" id="487685"/>
    <lineage>
        <taxon>Archaea</taxon>
        <taxon>Methanobacteriati</taxon>
        <taxon>Methanobacteriota</taxon>
        <taxon>Stenosarchaea group</taxon>
        <taxon>Methanomicrobia</taxon>
        <taxon>Methanosarcinales</taxon>
        <taxon>Methanosarcinaceae</taxon>
        <taxon>Methanolobus</taxon>
    </lineage>
</organism>
<sequence length="277" mass="31003">MSENWYSERNRKTQVFRKEEDDISSPFYTPMKCLEITDNSKQHIEVDVIIEERFDLFVNNIHITTFFASPQELEELALGFLVCEGFIEPDTKVDPIKIEDRSVFCEIGINTPELEELTHLERCGTTSYRKDVVRHNNSNTQFTPDAIIRAVGQLKEVGRIWHRTGGAHTSIICDKHGEILFFCEDVGRACSVDKVVGKALMNGTELSECALVTTGRLASTMVSKAVNAGIPLIASKGATVREAVELAEEAGIALVAFVRGRNLYVYAGEKRVLTEEN</sequence>
<dbReference type="NCBIfam" id="TIGR00129">
    <property type="entry name" value="fdhD_narQ"/>
    <property type="match status" value="1"/>
</dbReference>
<comment type="caution">
    <text evidence="3">Lacks conserved residue(s) required for the propagation of feature annotation.</text>
</comment>
<feature type="active site" description="Cysteine persulfide intermediate" evidence="3">
    <location>
        <position position="123"/>
    </location>
</feature>
<dbReference type="GO" id="GO:0097163">
    <property type="term" value="F:sulfur carrier activity"/>
    <property type="evidence" value="ECO:0007669"/>
    <property type="project" value="UniProtKB-UniRule"/>
</dbReference>
<keyword evidence="2 3" id="KW-0501">Molybdenum cofactor biosynthesis</keyword>
<protein>
    <recommendedName>
        <fullName evidence="3">Sulfur carrier protein FdhD</fullName>
    </recommendedName>
</protein>
<dbReference type="STRING" id="487685.SAMN04488696_0234"/>
<evidence type="ECO:0000256" key="3">
    <source>
        <dbReference type="HAMAP-Rule" id="MF_00187"/>
    </source>
</evidence>
<accession>A0A1I4NSH8</accession>
<dbReference type="PANTHER" id="PTHR30592:SF1">
    <property type="entry name" value="SULFUR CARRIER PROTEIN FDHD"/>
    <property type="match status" value="1"/>
</dbReference>
<evidence type="ECO:0000313" key="4">
    <source>
        <dbReference type="EMBL" id="SFM18396.1"/>
    </source>
</evidence>
<gene>
    <name evidence="3" type="primary">fdhD</name>
    <name evidence="4" type="ORF">SAMN04488696_0234</name>
</gene>